<dbReference type="Pfam" id="PF14295">
    <property type="entry name" value="PAN_4"/>
    <property type="match status" value="2"/>
</dbReference>
<feature type="domain" description="Apple" evidence="3">
    <location>
        <begin position="525"/>
        <end position="592"/>
    </location>
</feature>
<evidence type="ECO:0000256" key="2">
    <source>
        <dbReference type="SAM" id="SignalP"/>
    </source>
</evidence>
<dbReference type="EMBL" id="JAADYS010000429">
    <property type="protein sequence ID" value="KAF4469814.1"/>
    <property type="molecule type" value="Genomic_DNA"/>
</dbReference>
<organism evidence="4 5">
    <name type="scientific">Fusarium albosuccineum</name>
    <dbReference type="NCBI Taxonomy" id="1237068"/>
    <lineage>
        <taxon>Eukaryota</taxon>
        <taxon>Fungi</taxon>
        <taxon>Dikarya</taxon>
        <taxon>Ascomycota</taxon>
        <taxon>Pezizomycotina</taxon>
        <taxon>Sordariomycetes</taxon>
        <taxon>Hypocreomycetidae</taxon>
        <taxon>Hypocreales</taxon>
        <taxon>Nectriaceae</taxon>
        <taxon>Fusarium</taxon>
        <taxon>Fusarium decemcellulare species complex</taxon>
    </lineage>
</organism>
<dbReference type="AlphaFoldDB" id="A0A8H4PBT8"/>
<reference evidence="4 5" key="1">
    <citation type="submission" date="2020-01" db="EMBL/GenBank/DDBJ databases">
        <title>Identification and distribution of gene clusters putatively required for synthesis of sphingolipid metabolism inhibitors in phylogenetically diverse species of the filamentous fungus Fusarium.</title>
        <authorList>
            <person name="Kim H.-S."/>
            <person name="Busman M."/>
            <person name="Brown D.W."/>
            <person name="Divon H."/>
            <person name="Uhlig S."/>
            <person name="Proctor R.H."/>
        </authorList>
    </citation>
    <scope>NUCLEOTIDE SEQUENCE [LARGE SCALE GENOMIC DNA]</scope>
    <source>
        <strain evidence="4 5">NRRL 20459</strain>
    </source>
</reference>
<keyword evidence="5" id="KW-1185">Reference proteome</keyword>
<protein>
    <recommendedName>
        <fullName evidence="3">Apple domain-containing protein</fullName>
    </recommendedName>
</protein>
<evidence type="ECO:0000256" key="1">
    <source>
        <dbReference type="SAM" id="MobiDB-lite"/>
    </source>
</evidence>
<name>A0A8H4PBT8_9HYPO</name>
<evidence type="ECO:0000259" key="3">
    <source>
        <dbReference type="PROSITE" id="PS50948"/>
    </source>
</evidence>
<gene>
    <name evidence="4" type="ORF">FALBO_3254</name>
</gene>
<dbReference type="Proteomes" id="UP000554235">
    <property type="component" value="Unassembled WGS sequence"/>
</dbReference>
<accession>A0A8H4PBT8</accession>
<feature type="compositionally biased region" description="Low complexity" evidence="1">
    <location>
        <begin position="28"/>
        <end position="74"/>
    </location>
</feature>
<feature type="region of interest" description="Disordered" evidence="1">
    <location>
        <begin position="24"/>
        <end position="74"/>
    </location>
</feature>
<sequence length="622" mass="64667">MPSVKVFAAVLAAMALPIASAGPCKPKTSTTLGSTTSGTETGTETSATTGTTDISVSTTATGTDTETGTQTTTTDASSTTEACAYYTPISPVPVTCGQAGHALDCLNKIINTDVKVTTSADCGNLCGRTAGCVSFSFKPVPQGSDSQCTLYSASLNDINFMPNADLPVVENFYNLEDCFTCGHETSTTETGASSTETGTTTGSTETETGSTTTGTETGSTSTETGTTSETASSTETGSTSTETGSTSTETGTTTTETGFTTETTTTAATTTTTEACTSYTPVVEPPASCGKHGTIDPLDGETHKQGFSIGAIDAADCGNKCGNDGGCKSFAFEASSVTGDLGSCQFYDLPLSELNFQESEISLMQFYDLYDCFSCAEGSSTTTTTGTESSTETTTATAESTTTTGTTETTAATSSETSATSTETSATSTETTTATSTETTTATSTETTASSTETSASSTETTTTMTSTTETYSTTTEVSTTTEASTTTTTTEAATTTSAAVCATYTPAFDQCSYNTVCGVRGEICKETKIPDAGDNSCLEACAKSCIEYGAECKYFMFQKRRPNKEAKCILYSKGEVKENAYSWQFFYEPECFKCKEPKEIKKTKKVEKKLKKIEKKLKQIY</sequence>
<evidence type="ECO:0000313" key="5">
    <source>
        <dbReference type="Proteomes" id="UP000554235"/>
    </source>
</evidence>
<dbReference type="InterPro" id="IPR003609">
    <property type="entry name" value="Pan_app"/>
</dbReference>
<feature type="region of interest" description="Disordered" evidence="1">
    <location>
        <begin position="380"/>
        <end position="490"/>
    </location>
</feature>
<feature type="domain" description="Apple" evidence="3">
    <location>
        <begin position="96"/>
        <end position="178"/>
    </location>
</feature>
<comment type="caution">
    <text evidence="4">The sequence shown here is derived from an EMBL/GenBank/DDBJ whole genome shotgun (WGS) entry which is preliminary data.</text>
</comment>
<feature type="chain" id="PRO_5034620589" description="Apple domain-containing protein" evidence="2">
    <location>
        <begin position="22"/>
        <end position="622"/>
    </location>
</feature>
<feature type="signal peptide" evidence="2">
    <location>
        <begin position="1"/>
        <end position="21"/>
    </location>
</feature>
<dbReference type="PROSITE" id="PS50948">
    <property type="entry name" value="PAN"/>
    <property type="match status" value="3"/>
</dbReference>
<feature type="region of interest" description="Disordered" evidence="1">
    <location>
        <begin position="184"/>
        <end position="274"/>
    </location>
</feature>
<proteinExistence type="predicted"/>
<dbReference type="OrthoDB" id="5106920at2759"/>
<evidence type="ECO:0000313" key="4">
    <source>
        <dbReference type="EMBL" id="KAF4469814.1"/>
    </source>
</evidence>
<keyword evidence="2" id="KW-0732">Signal</keyword>
<feature type="domain" description="Apple" evidence="3">
    <location>
        <begin position="289"/>
        <end position="372"/>
    </location>
</feature>